<keyword evidence="1" id="KW-0732">Signal</keyword>
<feature type="chain" id="PRO_5021953978" evidence="1">
    <location>
        <begin position="20"/>
        <end position="191"/>
    </location>
</feature>
<gene>
    <name evidence="2" type="ORF">Pla8534_25840</name>
</gene>
<dbReference type="RefSeq" id="WP_145053474.1">
    <property type="nucleotide sequence ID" value="NZ_CP036433.1"/>
</dbReference>
<feature type="signal peptide" evidence="1">
    <location>
        <begin position="1"/>
        <end position="19"/>
    </location>
</feature>
<evidence type="ECO:0000313" key="3">
    <source>
        <dbReference type="Proteomes" id="UP000317648"/>
    </source>
</evidence>
<evidence type="ECO:0000256" key="1">
    <source>
        <dbReference type="SAM" id="SignalP"/>
    </source>
</evidence>
<dbReference type="OrthoDB" id="290267at2"/>
<dbReference type="KEGG" id="lcre:Pla8534_25840"/>
<accession>A0A518DSG1</accession>
<proteinExistence type="predicted"/>
<organism evidence="2 3">
    <name type="scientific">Lignipirellula cremea</name>
    <dbReference type="NCBI Taxonomy" id="2528010"/>
    <lineage>
        <taxon>Bacteria</taxon>
        <taxon>Pseudomonadati</taxon>
        <taxon>Planctomycetota</taxon>
        <taxon>Planctomycetia</taxon>
        <taxon>Pirellulales</taxon>
        <taxon>Pirellulaceae</taxon>
        <taxon>Lignipirellula</taxon>
    </lineage>
</organism>
<protein>
    <submittedName>
        <fullName evidence="2">Uncharacterized protein</fullName>
    </submittedName>
</protein>
<name>A0A518DSG1_9BACT</name>
<dbReference type="EMBL" id="CP036433">
    <property type="protein sequence ID" value="QDU94777.1"/>
    <property type="molecule type" value="Genomic_DNA"/>
</dbReference>
<dbReference type="Proteomes" id="UP000317648">
    <property type="component" value="Chromosome"/>
</dbReference>
<dbReference type="AlphaFoldDB" id="A0A518DSG1"/>
<evidence type="ECO:0000313" key="2">
    <source>
        <dbReference type="EMBL" id="QDU94777.1"/>
    </source>
</evidence>
<sequence length="191" mass="20814" precursor="true">MKFLLPFLAVWCCALSAWAGDWNAAPSYFTHNPQTGERVDQYAPDPIAVGAVQPANYQKSGYRQYRSSLQVGSVADNIHVVEEYGRPVRPYGEWRFPYRPYSVPYGAWGPQGYGGGFGGYGNIGFGGGFPRQAFEPYGSRPFNDRTGVQPPYYDGTYPQNRIPPRLPSGGFGHQGFGGNGFGGNGFGGNGF</sequence>
<keyword evidence="3" id="KW-1185">Reference proteome</keyword>
<reference evidence="2 3" key="1">
    <citation type="submission" date="2019-02" db="EMBL/GenBank/DDBJ databases">
        <title>Deep-cultivation of Planctomycetes and their phenomic and genomic characterization uncovers novel biology.</title>
        <authorList>
            <person name="Wiegand S."/>
            <person name="Jogler M."/>
            <person name="Boedeker C."/>
            <person name="Pinto D."/>
            <person name="Vollmers J."/>
            <person name="Rivas-Marin E."/>
            <person name="Kohn T."/>
            <person name="Peeters S.H."/>
            <person name="Heuer A."/>
            <person name="Rast P."/>
            <person name="Oberbeckmann S."/>
            <person name="Bunk B."/>
            <person name="Jeske O."/>
            <person name="Meyerdierks A."/>
            <person name="Storesund J.E."/>
            <person name="Kallscheuer N."/>
            <person name="Luecker S."/>
            <person name="Lage O.M."/>
            <person name="Pohl T."/>
            <person name="Merkel B.J."/>
            <person name="Hornburger P."/>
            <person name="Mueller R.-W."/>
            <person name="Bruemmer F."/>
            <person name="Labrenz M."/>
            <person name="Spormann A.M."/>
            <person name="Op den Camp H."/>
            <person name="Overmann J."/>
            <person name="Amann R."/>
            <person name="Jetten M.S.M."/>
            <person name="Mascher T."/>
            <person name="Medema M.H."/>
            <person name="Devos D.P."/>
            <person name="Kaster A.-K."/>
            <person name="Ovreas L."/>
            <person name="Rohde M."/>
            <person name="Galperin M.Y."/>
            <person name="Jogler C."/>
        </authorList>
    </citation>
    <scope>NUCLEOTIDE SEQUENCE [LARGE SCALE GENOMIC DNA]</scope>
    <source>
        <strain evidence="2 3">Pla85_3_4</strain>
    </source>
</reference>